<reference evidence="9 10" key="1">
    <citation type="submission" date="2019-03" db="EMBL/GenBank/DDBJ databases">
        <title>Above-ground endophytic microbial communities from plants in different locations in the United States.</title>
        <authorList>
            <person name="Frank C."/>
        </authorList>
    </citation>
    <scope>NUCLEOTIDE SEQUENCE [LARGE SCALE GENOMIC DNA]</scope>
    <source>
        <strain evidence="9 10">LP_2_YM</strain>
    </source>
</reference>
<feature type="transmembrane region" description="Helical" evidence="8">
    <location>
        <begin position="177"/>
        <end position="197"/>
    </location>
</feature>
<dbReference type="GO" id="GO:0008360">
    <property type="term" value="P:regulation of cell shape"/>
    <property type="evidence" value="ECO:0007669"/>
    <property type="project" value="UniProtKB-KW"/>
</dbReference>
<dbReference type="RefSeq" id="WP_131931209.1">
    <property type="nucleotide sequence ID" value="NZ_SMDF01000001.1"/>
</dbReference>
<feature type="transmembrane region" description="Helical" evidence="8">
    <location>
        <begin position="47"/>
        <end position="68"/>
    </location>
</feature>
<accession>A0A4R4BMG9</accession>
<dbReference type="GO" id="GO:0005886">
    <property type="term" value="C:plasma membrane"/>
    <property type="evidence" value="ECO:0007669"/>
    <property type="project" value="UniProtKB-SubCell"/>
</dbReference>
<keyword evidence="7 8" id="KW-0472">Membrane</keyword>
<sequence>MKLVKSFSVLALITIITQLLMMVRNMLMANHFGVSAEMDSYNLANVLTVSTMGIVSAAVTTILIPLLSNLDDSKEKRESINTFITVLGLFSLSLILIFFILGYPLISLFTSGQAREIQVLTFQLTLILAISQLFKVYTGISTAFLQTNEDFINPKIATLLAGMVSVSYFVFSANPNMHAITIVLGVSFIVEAIYVATKQRKIAFELKLCLQLSNPTFKLLMKNTLPIILSSAAFQVSLVFSNFIASYFGTGYVSIFGYGNQVVNIFHSLIILNIIMILYPNLARKFDESIDNAKRSLITYISLTNLLVIPIVFGFIAVGDIIIEILFERGNFSSENTKQVYLMSAILFLSFPINTVRDYIYRSFYCLNDTRTPSRNSLFVVVINIILIILLIPFVKVYAIAIGPVLSSIISLVLSYNKLKGKIGPLDSGKQMLKNHCILTLNGFVMCLLVLGSKEVLMKLDLYPIVELFILVIIGGVVFISMSYFTQKKLILGALKIKNNSQ</sequence>
<feature type="transmembrane region" description="Helical" evidence="8">
    <location>
        <begin position="339"/>
        <end position="356"/>
    </location>
</feature>
<evidence type="ECO:0000313" key="10">
    <source>
        <dbReference type="Proteomes" id="UP000295285"/>
    </source>
</evidence>
<protein>
    <submittedName>
        <fullName evidence="9">Putative peptidoglycan lipid II flippase</fullName>
    </submittedName>
</protein>
<evidence type="ECO:0000256" key="8">
    <source>
        <dbReference type="SAM" id="Phobius"/>
    </source>
</evidence>
<name>A0A4R4BMG9_BACTU</name>
<organism evidence="9 10">
    <name type="scientific">Bacillus thuringiensis</name>
    <dbReference type="NCBI Taxonomy" id="1428"/>
    <lineage>
        <taxon>Bacteria</taxon>
        <taxon>Bacillati</taxon>
        <taxon>Bacillota</taxon>
        <taxon>Bacilli</taxon>
        <taxon>Bacillales</taxon>
        <taxon>Bacillaceae</taxon>
        <taxon>Bacillus</taxon>
        <taxon>Bacillus cereus group</taxon>
    </lineage>
</organism>
<dbReference type="AlphaFoldDB" id="A0A4R4BMG9"/>
<evidence type="ECO:0000256" key="3">
    <source>
        <dbReference type="ARBA" id="ARBA00022692"/>
    </source>
</evidence>
<feature type="transmembrane region" description="Helical" evidence="8">
    <location>
        <begin position="80"/>
        <end position="105"/>
    </location>
</feature>
<dbReference type="Proteomes" id="UP000295285">
    <property type="component" value="Unassembled WGS sequence"/>
</dbReference>
<proteinExistence type="predicted"/>
<feature type="transmembrane region" description="Helical" evidence="8">
    <location>
        <begin position="7"/>
        <end position="27"/>
    </location>
</feature>
<feature type="transmembrane region" description="Helical" evidence="8">
    <location>
        <begin position="376"/>
        <end position="392"/>
    </location>
</feature>
<dbReference type="GO" id="GO:0015648">
    <property type="term" value="F:lipid-linked peptidoglycan transporter activity"/>
    <property type="evidence" value="ECO:0007669"/>
    <property type="project" value="TreeGrafter"/>
</dbReference>
<dbReference type="GO" id="GO:0034204">
    <property type="term" value="P:lipid translocation"/>
    <property type="evidence" value="ECO:0007669"/>
    <property type="project" value="TreeGrafter"/>
</dbReference>
<feature type="transmembrane region" description="Helical" evidence="8">
    <location>
        <begin position="303"/>
        <end position="327"/>
    </location>
</feature>
<evidence type="ECO:0000256" key="6">
    <source>
        <dbReference type="ARBA" id="ARBA00022989"/>
    </source>
</evidence>
<keyword evidence="2" id="KW-1003">Cell membrane</keyword>
<comment type="caution">
    <text evidence="9">The sequence shown here is derived from an EMBL/GenBank/DDBJ whole genome shotgun (WGS) entry which is preliminary data.</text>
</comment>
<evidence type="ECO:0000256" key="2">
    <source>
        <dbReference type="ARBA" id="ARBA00022475"/>
    </source>
</evidence>
<feature type="transmembrane region" description="Helical" evidence="8">
    <location>
        <begin position="437"/>
        <end position="453"/>
    </location>
</feature>
<evidence type="ECO:0000256" key="1">
    <source>
        <dbReference type="ARBA" id="ARBA00004651"/>
    </source>
</evidence>
<dbReference type="EMBL" id="SMDG01000001">
    <property type="protein sequence ID" value="TCW59869.1"/>
    <property type="molecule type" value="Genomic_DNA"/>
</dbReference>
<keyword evidence="5" id="KW-0573">Peptidoglycan synthesis</keyword>
<dbReference type="Pfam" id="PF03023">
    <property type="entry name" value="MurJ"/>
    <property type="match status" value="1"/>
</dbReference>
<evidence type="ECO:0000256" key="5">
    <source>
        <dbReference type="ARBA" id="ARBA00022984"/>
    </source>
</evidence>
<keyword evidence="6 8" id="KW-1133">Transmembrane helix</keyword>
<feature type="transmembrane region" description="Helical" evidence="8">
    <location>
        <begin position="152"/>
        <end position="171"/>
    </location>
</feature>
<dbReference type="GO" id="GO:0009252">
    <property type="term" value="P:peptidoglycan biosynthetic process"/>
    <property type="evidence" value="ECO:0007669"/>
    <property type="project" value="UniProtKB-KW"/>
</dbReference>
<evidence type="ECO:0000256" key="7">
    <source>
        <dbReference type="ARBA" id="ARBA00023136"/>
    </source>
</evidence>
<feature type="transmembrane region" description="Helical" evidence="8">
    <location>
        <begin position="227"/>
        <end position="249"/>
    </location>
</feature>
<gene>
    <name evidence="9" type="ORF">EC910_101500</name>
</gene>
<feature type="transmembrane region" description="Helical" evidence="8">
    <location>
        <begin position="465"/>
        <end position="486"/>
    </location>
</feature>
<dbReference type="InterPro" id="IPR051050">
    <property type="entry name" value="Lipid_II_flippase_MurJ/MviN"/>
</dbReference>
<feature type="transmembrane region" description="Helical" evidence="8">
    <location>
        <begin position="117"/>
        <end position="140"/>
    </location>
</feature>
<keyword evidence="3 8" id="KW-0812">Transmembrane</keyword>
<comment type="subcellular location">
    <subcellularLocation>
        <location evidence="1">Cell membrane</location>
        <topology evidence="1">Multi-pass membrane protein</topology>
    </subcellularLocation>
</comment>
<dbReference type="PANTHER" id="PTHR47019">
    <property type="entry name" value="LIPID II FLIPPASE MURJ"/>
    <property type="match status" value="1"/>
</dbReference>
<feature type="transmembrane region" description="Helical" evidence="8">
    <location>
        <begin position="398"/>
        <end position="416"/>
    </location>
</feature>
<feature type="transmembrane region" description="Helical" evidence="8">
    <location>
        <begin position="261"/>
        <end position="282"/>
    </location>
</feature>
<dbReference type="InterPro" id="IPR004268">
    <property type="entry name" value="MurJ"/>
</dbReference>
<keyword evidence="4" id="KW-0133">Cell shape</keyword>
<dbReference type="PANTHER" id="PTHR47019:SF1">
    <property type="entry name" value="LIPID II FLIPPASE MURJ"/>
    <property type="match status" value="1"/>
</dbReference>
<evidence type="ECO:0000256" key="4">
    <source>
        <dbReference type="ARBA" id="ARBA00022960"/>
    </source>
</evidence>
<evidence type="ECO:0000313" key="9">
    <source>
        <dbReference type="EMBL" id="TCW59869.1"/>
    </source>
</evidence>